<dbReference type="STRING" id="2903.R1D1E5"/>
<feature type="region of interest" description="Disordered" evidence="1">
    <location>
        <begin position="480"/>
        <end position="500"/>
    </location>
</feature>
<feature type="compositionally biased region" description="Low complexity" evidence="1">
    <location>
        <begin position="393"/>
        <end position="407"/>
    </location>
</feature>
<feature type="region of interest" description="Disordered" evidence="1">
    <location>
        <begin position="343"/>
        <end position="450"/>
    </location>
</feature>
<dbReference type="PANTHER" id="PTHR45725">
    <property type="entry name" value="FORMIN HOMOLOGY 2 FAMILY MEMBER"/>
    <property type="match status" value="1"/>
</dbReference>
<evidence type="ECO:0000313" key="4">
    <source>
        <dbReference type="Proteomes" id="UP000013827"/>
    </source>
</evidence>
<proteinExistence type="predicted"/>
<keyword evidence="2" id="KW-1133">Transmembrane helix</keyword>
<feature type="transmembrane region" description="Helical" evidence="2">
    <location>
        <begin position="861"/>
        <end position="879"/>
    </location>
</feature>
<feature type="transmembrane region" description="Helical" evidence="2">
    <location>
        <begin position="1323"/>
        <end position="1340"/>
    </location>
</feature>
<keyword evidence="2" id="KW-0812">Transmembrane</keyword>
<reference evidence="4" key="1">
    <citation type="journal article" date="2013" name="Nature">
        <title>Pan genome of the phytoplankton Emiliania underpins its global distribution.</title>
        <authorList>
            <person name="Read B.A."/>
            <person name="Kegel J."/>
            <person name="Klute M.J."/>
            <person name="Kuo A."/>
            <person name="Lefebvre S.C."/>
            <person name="Maumus F."/>
            <person name="Mayer C."/>
            <person name="Miller J."/>
            <person name="Monier A."/>
            <person name="Salamov A."/>
            <person name="Young J."/>
            <person name="Aguilar M."/>
            <person name="Claverie J.M."/>
            <person name="Frickenhaus S."/>
            <person name="Gonzalez K."/>
            <person name="Herman E.K."/>
            <person name="Lin Y.C."/>
            <person name="Napier J."/>
            <person name="Ogata H."/>
            <person name="Sarno A.F."/>
            <person name="Shmutz J."/>
            <person name="Schroeder D."/>
            <person name="de Vargas C."/>
            <person name="Verret F."/>
            <person name="von Dassow P."/>
            <person name="Valentin K."/>
            <person name="Van de Peer Y."/>
            <person name="Wheeler G."/>
            <person name="Dacks J.B."/>
            <person name="Delwiche C.F."/>
            <person name="Dyhrman S.T."/>
            <person name="Glockner G."/>
            <person name="John U."/>
            <person name="Richards T."/>
            <person name="Worden A.Z."/>
            <person name="Zhang X."/>
            <person name="Grigoriev I.V."/>
            <person name="Allen A.E."/>
            <person name="Bidle K."/>
            <person name="Borodovsky M."/>
            <person name="Bowler C."/>
            <person name="Brownlee C."/>
            <person name="Cock J.M."/>
            <person name="Elias M."/>
            <person name="Gladyshev V.N."/>
            <person name="Groth M."/>
            <person name="Guda C."/>
            <person name="Hadaegh A."/>
            <person name="Iglesias-Rodriguez M.D."/>
            <person name="Jenkins J."/>
            <person name="Jones B.M."/>
            <person name="Lawson T."/>
            <person name="Leese F."/>
            <person name="Lindquist E."/>
            <person name="Lobanov A."/>
            <person name="Lomsadze A."/>
            <person name="Malik S.B."/>
            <person name="Marsh M.E."/>
            <person name="Mackinder L."/>
            <person name="Mock T."/>
            <person name="Mueller-Roeber B."/>
            <person name="Pagarete A."/>
            <person name="Parker M."/>
            <person name="Probert I."/>
            <person name="Quesneville H."/>
            <person name="Raines C."/>
            <person name="Rensing S.A."/>
            <person name="Riano-Pachon D.M."/>
            <person name="Richier S."/>
            <person name="Rokitta S."/>
            <person name="Shiraiwa Y."/>
            <person name="Soanes D.M."/>
            <person name="van der Giezen M."/>
            <person name="Wahlund T.M."/>
            <person name="Williams B."/>
            <person name="Wilson W."/>
            <person name="Wolfe G."/>
            <person name="Wurch L.L."/>
        </authorList>
    </citation>
    <scope>NUCLEOTIDE SEQUENCE</scope>
</reference>
<dbReference type="SUPFAM" id="SSF63570">
    <property type="entry name" value="PABC (PABP) domain"/>
    <property type="match status" value="1"/>
</dbReference>
<dbReference type="SUPFAM" id="SSF51126">
    <property type="entry name" value="Pectin lyase-like"/>
    <property type="match status" value="1"/>
</dbReference>
<dbReference type="PANTHER" id="PTHR45725:SF18">
    <property type="entry name" value="ORC1-LIKE AAA ATPASE DOMAIN-CONTAINING PROTEIN"/>
    <property type="match status" value="1"/>
</dbReference>
<feature type="compositionally biased region" description="Acidic residues" evidence="1">
    <location>
        <begin position="160"/>
        <end position="173"/>
    </location>
</feature>
<evidence type="ECO:0000256" key="1">
    <source>
        <dbReference type="SAM" id="MobiDB-lite"/>
    </source>
</evidence>
<keyword evidence="2" id="KW-0472">Membrane</keyword>
<evidence type="ECO:0000256" key="2">
    <source>
        <dbReference type="SAM" id="Phobius"/>
    </source>
</evidence>
<feature type="compositionally biased region" description="Basic and acidic residues" evidence="1">
    <location>
        <begin position="176"/>
        <end position="187"/>
    </location>
</feature>
<dbReference type="GO" id="GO:0003723">
    <property type="term" value="F:RNA binding"/>
    <property type="evidence" value="ECO:0007669"/>
    <property type="project" value="InterPro"/>
</dbReference>
<dbReference type="EnsemblProtists" id="EOD08440">
    <property type="protein sequence ID" value="EOD08440"/>
    <property type="gene ID" value="EMIHUDRAFT_453153"/>
</dbReference>
<feature type="transmembrane region" description="Helical" evidence="2">
    <location>
        <begin position="1265"/>
        <end position="1285"/>
    </location>
</feature>
<accession>A0A0D3IB05</accession>
<name>A0A0D3IB05_EMIH1</name>
<feature type="compositionally biased region" description="Low complexity" evidence="1">
    <location>
        <begin position="261"/>
        <end position="271"/>
    </location>
</feature>
<feature type="region of interest" description="Disordered" evidence="1">
    <location>
        <begin position="156"/>
        <end position="271"/>
    </location>
</feature>
<dbReference type="GeneID" id="17254527"/>
<dbReference type="KEGG" id="ehx:EMIHUDRAFT_453153"/>
<protein>
    <recommendedName>
        <fullName evidence="5">Right handed beta helix domain-containing protein</fullName>
    </recommendedName>
</protein>
<feature type="region of interest" description="Disordered" evidence="1">
    <location>
        <begin position="114"/>
        <end position="133"/>
    </location>
</feature>
<dbReference type="InterPro" id="IPR036053">
    <property type="entry name" value="PABP-dom"/>
</dbReference>
<reference evidence="3" key="2">
    <citation type="submission" date="2024-10" db="UniProtKB">
        <authorList>
            <consortium name="EnsemblProtists"/>
        </authorList>
    </citation>
    <scope>IDENTIFICATION</scope>
</reference>
<dbReference type="PaxDb" id="2903-EOD08440"/>
<feature type="region of interest" description="Disordered" evidence="1">
    <location>
        <begin position="656"/>
        <end position="676"/>
    </location>
</feature>
<feature type="compositionally biased region" description="Low complexity" evidence="1">
    <location>
        <begin position="211"/>
        <end position="254"/>
    </location>
</feature>
<evidence type="ECO:0008006" key="5">
    <source>
        <dbReference type="Google" id="ProtNLM"/>
    </source>
</evidence>
<dbReference type="InterPro" id="IPR011050">
    <property type="entry name" value="Pectin_lyase_fold/virulence"/>
</dbReference>
<feature type="transmembrane region" description="Helical" evidence="2">
    <location>
        <begin position="899"/>
        <end position="916"/>
    </location>
</feature>
<organism evidence="3 4">
    <name type="scientific">Emiliania huxleyi (strain CCMP1516)</name>
    <dbReference type="NCBI Taxonomy" id="280463"/>
    <lineage>
        <taxon>Eukaryota</taxon>
        <taxon>Haptista</taxon>
        <taxon>Haptophyta</taxon>
        <taxon>Prymnesiophyceae</taxon>
        <taxon>Isochrysidales</taxon>
        <taxon>Noelaerhabdaceae</taxon>
        <taxon>Emiliania</taxon>
    </lineage>
</organism>
<evidence type="ECO:0000313" key="3">
    <source>
        <dbReference type="EnsemblProtists" id="EOD08440"/>
    </source>
</evidence>
<dbReference type="InterPro" id="IPR051425">
    <property type="entry name" value="Formin_Homology"/>
</dbReference>
<sequence length="1466" mass="152524">MAAGSCTPERRDASRSRNPPLPLRSHHAMRFDLAPERLRPPRPHISCHLPNSINMLDKLKRELVPAAGDKLVLKLSPPPPPLADKQACACAHVTMRSHLQDACGVKDDVKAAPKPAVDTAKPDGDVDEIYLSSPPSHLGAEACGIKSAAAEELAAKSAAAEEDAESATEEATAEEAATKKATTEEAAAKSATEEESEEAATEEAAAEESATEAVVAEESATKSAAAEESSATKSAAAEESDNKSAAAEESATKSAAEESATKSAAAEESSATNVWAGKITGMFLENDIQDLQEMLCVSDNSKAAALLVERVWQALGVLAQAFSLESPCYQDDETPASAKTFPEETASAGIDEWTTPSPLRKIERKGEPSLVDCSKNTTPMDPPTAPNGVTKSAPALTPAATGGAPLPSSEEFPGDADWPVSAKEFPGGISDRTTPSNPRRKKGRKGASAPIVRTKSITPVGGKNRFGALLGTDGNEGILGGTGKVTGGSTPPTADSGATVDVETTTNTTLEGSAAGRFPWSKSYNLLRLFGILALICLGAAFAHSSYSATSALLSSQRHDSPWPTSPPATVAKPFTPASPNGFCEVGGNDTSSFAAIVSSDSAPANHPGGHEDGSSWEALMEAIKEAVGEPLHLIGEPPASVKDLYEKQPVEADLETAPASRNSMERKGEPEIDSIGPVYSSRSGIIVRETVLPVNGTLPEMRSADAGNTPEKLVETGLGAPVSSMHAGGEWRVNRLATASPATTKDLFLQLGRAIDPLLAEPAWPAEVRAAQISDSNSVQSDISSVSRVCADRQPRCAAPVAWHAEPHHALTDERCKTDKPPANPPVDKLSIDLPSPFHFPFMSGPSSSAPVRTQQRCQFWAALFLLLGACGGVLLSVRRSSSGRLVRCRTGARRGAWLLILAALLPLACAPSAHTSGSGDFQVTVGGGSYPSEVSWTLTCSGALIGSGGAPYSGTLSAPLGECTLNMYDSWGDGWSGNLWEGAGYTFTLYAGSYGSETGAVSIIDSDVSDCSAGNDGGVVYAYDNSGAVSIIDSAVTGCSAGLDGGVVNAVNSGAVSISGSNVSGCSADREGGVVDALRSGAVSIINSDVSDCSADNVGGVVYAEDSESLSIAGVDFIDNRAAISGSVLYLDELRQRSSISDASFTGNTAGDDNDGATIQAINSPIDLTCRLGSWMPRKGTFFGDFSCRAFGGDGQAGQARCVGNVDPGEASGRRVQEAGLDYCADAFAGPECQLCREPNHYLDADGAACNECVAVGTAAGRMAGTALGLCVAFGLVALAYSVQRGQTEWRKERFIGLPLRIADRTGDAIYKIGLIPKFKILFGFYQVCLVLSTTYSARLPERYTGWTEALAEAVFIDWSGIVLPVQCLPHKSRLVAVAISPIGVIALLLFAGIVLRLCARWRRARRGAAEPPTALAETDDAAVFSWPAEVALGLLDLTPAGLVLIFLFVPSVSATILRAWSCQ</sequence>
<feature type="compositionally biased region" description="Acidic residues" evidence="1">
    <location>
        <begin position="193"/>
        <end position="210"/>
    </location>
</feature>
<keyword evidence="4" id="KW-1185">Reference proteome</keyword>
<feature type="region of interest" description="Disordered" evidence="1">
    <location>
        <begin position="1"/>
        <end position="28"/>
    </location>
</feature>
<dbReference type="HOGENOM" id="CLU_004548_0_0_1"/>
<feature type="transmembrane region" description="Helical" evidence="2">
    <location>
        <begin position="1377"/>
        <end position="1398"/>
    </location>
</feature>
<dbReference type="RefSeq" id="XP_005760869.1">
    <property type="nucleotide sequence ID" value="XM_005760812.1"/>
</dbReference>
<dbReference type="Proteomes" id="UP000013827">
    <property type="component" value="Unassembled WGS sequence"/>
</dbReference>